<dbReference type="EMBL" id="GBEZ01009809">
    <property type="protein sequence ID" value="JAC75807.1"/>
    <property type="molecule type" value="Transcribed_RNA"/>
</dbReference>
<feature type="non-terminal residue" evidence="1">
    <location>
        <position position="80"/>
    </location>
</feature>
<dbReference type="AlphaFoldDB" id="A0A061RSE5"/>
<name>A0A061RSE5_9CHLO</name>
<protein>
    <submittedName>
        <fullName evidence="1">Uncharacterized protein</fullName>
    </submittedName>
</protein>
<proteinExistence type="predicted"/>
<gene>
    <name evidence="1" type="ORF">TSPGSL018_22012</name>
</gene>
<reference evidence="1" key="1">
    <citation type="submission" date="2014-05" db="EMBL/GenBank/DDBJ databases">
        <title>The transcriptome of the halophilic microalga Tetraselmis sp. GSL018 isolated from the Great Salt Lake, Utah.</title>
        <authorList>
            <person name="Jinkerson R.E."/>
            <person name="D'Adamo S."/>
            <person name="Posewitz M.C."/>
        </authorList>
    </citation>
    <scope>NUCLEOTIDE SEQUENCE</scope>
    <source>
        <strain evidence="1">GSL018</strain>
    </source>
</reference>
<organism evidence="1">
    <name type="scientific">Tetraselmis sp. GSL018</name>
    <dbReference type="NCBI Taxonomy" id="582737"/>
    <lineage>
        <taxon>Eukaryota</taxon>
        <taxon>Viridiplantae</taxon>
        <taxon>Chlorophyta</taxon>
        <taxon>core chlorophytes</taxon>
        <taxon>Chlorodendrophyceae</taxon>
        <taxon>Chlorodendrales</taxon>
        <taxon>Chlorodendraceae</taxon>
        <taxon>Tetraselmis</taxon>
    </lineage>
</organism>
<accession>A0A061RSE5</accession>
<feature type="non-terminal residue" evidence="1">
    <location>
        <position position="1"/>
    </location>
</feature>
<sequence>KKNLLHAFLICSESERSRLTACPLHAKLPVNYMRSVPFGYRGNASICACSSCTNRRLYDCMDGLTVRVVAHRLWTWPYLD</sequence>
<evidence type="ECO:0000313" key="1">
    <source>
        <dbReference type="EMBL" id="JAC75807.1"/>
    </source>
</evidence>